<protein>
    <submittedName>
        <fullName evidence="3">Polyketide cyclase</fullName>
    </submittedName>
</protein>
<evidence type="ECO:0000313" key="4">
    <source>
        <dbReference type="Proteomes" id="UP000245911"/>
    </source>
</evidence>
<comment type="similarity">
    <text evidence="1">Belongs to the AHA1 family.</text>
</comment>
<dbReference type="OrthoDB" id="9805228at2"/>
<reference evidence="3 4" key="1">
    <citation type="submission" date="2018-04" db="EMBL/GenBank/DDBJ databases">
        <title>Pararhodobacter oceanense sp. nov., isolated from marine intertidal sediment.</title>
        <authorList>
            <person name="Wang X.-L."/>
            <person name="Du Z.-J."/>
        </authorList>
    </citation>
    <scope>NUCLEOTIDE SEQUENCE [LARGE SCALE GENOMIC DNA]</scope>
    <source>
        <strain evidence="3 4">AM505</strain>
    </source>
</reference>
<dbReference type="Pfam" id="PF08327">
    <property type="entry name" value="AHSA1"/>
    <property type="match status" value="1"/>
</dbReference>
<sequence>MTTSQTAADLARDLDPDTDLSFTRILQAPRELLWRCWTTPEHITQFFMPAPHKVLACEIDLRVGGRFNTSFEVEGYVMDNKGVWLEVIEGRRLVFTDAYAEGWKPAPDPFMTAIIDFADAGEGATSYTATARHRSPEARQTHEDMGFFDGWGTVCTQLEAYARTLL</sequence>
<feature type="domain" description="Activator of Hsp90 ATPase homologue 1/2-like C-terminal" evidence="2">
    <location>
        <begin position="28"/>
        <end position="162"/>
    </location>
</feature>
<gene>
    <name evidence="3" type="ORF">DDE20_06735</name>
</gene>
<dbReference type="Proteomes" id="UP000245911">
    <property type="component" value="Unassembled WGS sequence"/>
</dbReference>
<dbReference type="SUPFAM" id="SSF55961">
    <property type="entry name" value="Bet v1-like"/>
    <property type="match status" value="1"/>
</dbReference>
<comment type="caution">
    <text evidence="3">The sequence shown here is derived from an EMBL/GenBank/DDBJ whole genome shotgun (WGS) entry which is preliminary data.</text>
</comment>
<organism evidence="3 4">
    <name type="scientific">Pararhodobacter oceanensis</name>
    <dbReference type="NCBI Taxonomy" id="2172121"/>
    <lineage>
        <taxon>Bacteria</taxon>
        <taxon>Pseudomonadati</taxon>
        <taxon>Pseudomonadota</taxon>
        <taxon>Alphaproteobacteria</taxon>
        <taxon>Rhodobacterales</taxon>
        <taxon>Paracoccaceae</taxon>
        <taxon>Pararhodobacter</taxon>
    </lineage>
</organism>
<name>A0A2T8HWL5_9RHOB</name>
<dbReference type="CDD" id="cd08896">
    <property type="entry name" value="SRPBCC_CalC_Aha1-like_3"/>
    <property type="match status" value="1"/>
</dbReference>
<proteinExistence type="inferred from homology"/>
<evidence type="ECO:0000256" key="1">
    <source>
        <dbReference type="ARBA" id="ARBA00006817"/>
    </source>
</evidence>
<dbReference type="RefSeq" id="WP_116557682.1">
    <property type="nucleotide sequence ID" value="NZ_QDKM01000002.1"/>
</dbReference>
<dbReference type="Gene3D" id="3.30.530.20">
    <property type="match status" value="1"/>
</dbReference>
<dbReference type="EMBL" id="QDKM01000002">
    <property type="protein sequence ID" value="PVH29794.1"/>
    <property type="molecule type" value="Genomic_DNA"/>
</dbReference>
<accession>A0A2T8HWL5</accession>
<keyword evidence="4" id="KW-1185">Reference proteome</keyword>
<dbReference type="AlphaFoldDB" id="A0A2T8HWL5"/>
<dbReference type="InterPro" id="IPR013538">
    <property type="entry name" value="ASHA1/2-like_C"/>
</dbReference>
<evidence type="ECO:0000313" key="3">
    <source>
        <dbReference type="EMBL" id="PVH29794.1"/>
    </source>
</evidence>
<evidence type="ECO:0000259" key="2">
    <source>
        <dbReference type="Pfam" id="PF08327"/>
    </source>
</evidence>
<dbReference type="InterPro" id="IPR023393">
    <property type="entry name" value="START-like_dom_sf"/>
</dbReference>